<name>A0A4Y2V970_ARAVE</name>
<keyword evidence="2" id="KW-1185">Reference proteome</keyword>
<evidence type="ECO:0000313" key="1">
    <source>
        <dbReference type="EMBL" id="GBO21062.1"/>
    </source>
</evidence>
<dbReference type="AlphaFoldDB" id="A0A4Y2V970"/>
<accession>A0A4Y2V970</accession>
<comment type="caution">
    <text evidence="1">The sequence shown here is derived from an EMBL/GenBank/DDBJ whole genome shotgun (WGS) entry which is preliminary data.</text>
</comment>
<dbReference type="Proteomes" id="UP000499080">
    <property type="component" value="Unassembled WGS sequence"/>
</dbReference>
<sequence>MKNLEFILAFCTNLNMMVAGEYNCTLAGIWKVMMVAGGHTELLSIWLHAGRDREPSSSFLCEFMGQAPLTLFWNSFLPIKRPNAVDLFQSVRTETPAMIPRKPR</sequence>
<gene>
    <name evidence="1" type="ORF">AVEN_74664_1</name>
</gene>
<proteinExistence type="predicted"/>
<organism evidence="1 2">
    <name type="scientific">Araneus ventricosus</name>
    <name type="common">Orbweaver spider</name>
    <name type="synonym">Epeira ventricosa</name>
    <dbReference type="NCBI Taxonomy" id="182803"/>
    <lineage>
        <taxon>Eukaryota</taxon>
        <taxon>Metazoa</taxon>
        <taxon>Ecdysozoa</taxon>
        <taxon>Arthropoda</taxon>
        <taxon>Chelicerata</taxon>
        <taxon>Arachnida</taxon>
        <taxon>Araneae</taxon>
        <taxon>Araneomorphae</taxon>
        <taxon>Entelegynae</taxon>
        <taxon>Araneoidea</taxon>
        <taxon>Araneidae</taxon>
        <taxon>Araneus</taxon>
    </lineage>
</organism>
<protein>
    <submittedName>
        <fullName evidence="1">Uncharacterized protein</fullName>
    </submittedName>
</protein>
<reference evidence="1 2" key="1">
    <citation type="journal article" date="2019" name="Sci. Rep.">
        <title>Orb-weaving spider Araneus ventricosus genome elucidates the spidroin gene catalogue.</title>
        <authorList>
            <person name="Kono N."/>
            <person name="Nakamura H."/>
            <person name="Ohtoshi R."/>
            <person name="Moran D.A.P."/>
            <person name="Shinohara A."/>
            <person name="Yoshida Y."/>
            <person name="Fujiwara M."/>
            <person name="Mori M."/>
            <person name="Tomita M."/>
            <person name="Arakawa K."/>
        </authorList>
    </citation>
    <scope>NUCLEOTIDE SEQUENCE [LARGE SCALE GENOMIC DNA]</scope>
</reference>
<dbReference type="EMBL" id="BGPR01044315">
    <property type="protein sequence ID" value="GBO21062.1"/>
    <property type="molecule type" value="Genomic_DNA"/>
</dbReference>
<evidence type="ECO:0000313" key="2">
    <source>
        <dbReference type="Proteomes" id="UP000499080"/>
    </source>
</evidence>